<evidence type="ECO:0000313" key="4">
    <source>
        <dbReference type="Proteomes" id="UP000752696"/>
    </source>
</evidence>
<dbReference type="InterPro" id="IPR051330">
    <property type="entry name" value="Phosphatase_reg/MetRdx"/>
</dbReference>
<comment type="caution">
    <text evidence="3">The sequence shown here is derived from an EMBL/GenBank/DDBJ whole genome shotgun (WGS) entry which is preliminary data.</text>
</comment>
<dbReference type="OrthoDB" id="10253878at2759"/>
<dbReference type="InterPro" id="IPR007303">
    <property type="entry name" value="TIP41-like"/>
</dbReference>
<evidence type="ECO:0000313" key="3">
    <source>
        <dbReference type="EMBL" id="CAD1480276.1"/>
    </source>
</evidence>
<dbReference type="GO" id="GO:0031929">
    <property type="term" value="P:TOR signaling"/>
    <property type="evidence" value="ECO:0007669"/>
    <property type="project" value="TreeGrafter"/>
</dbReference>
<keyword evidence="4" id="KW-1185">Reference proteome</keyword>
<comment type="similarity">
    <text evidence="1">Belongs to the TIP41 family.</text>
</comment>
<dbReference type="Pfam" id="PF04176">
    <property type="entry name" value="TIP41"/>
    <property type="match status" value="1"/>
</dbReference>
<feature type="non-terminal residue" evidence="3">
    <location>
        <position position="310"/>
    </location>
</feature>
<evidence type="ECO:0000256" key="2">
    <source>
        <dbReference type="ARBA" id="ARBA00018951"/>
    </source>
</evidence>
<accession>A0A6V7HHK0</accession>
<reference evidence="3" key="1">
    <citation type="submission" date="2020-07" db="EMBL/GenBank/DDBJ databases">
        <authorList>
            <person name="Nazaruddin N."/>
        </authorList>
    </citation>
    <scope>NUCLEOTIDE SEQUENCE</scope>
</reference>
<dbReference type="PANTHER" id="PTHR21021">
    <property type="entry name" value="GAF/PUTATIVE CYTOSKELETAL PROTEIN"/>
    <property type="match status" value="1"/>
</dbReference>
<feature type="non-terminal residue" evidence="3">
    <location>
        <position position="1"/>
    </location>
</feature>
<dbReference type="GO" id="GO:0005829">
    <property type="term" value="C:cytosol"/>
    <property type="evidence" value="ECO:0007669"/>
    <property type="project" value="TreeGrafter"/>
</dbReference>
<proteinExistence type="inferred from homology"/>
<gene>
    <name evidence="3" type="ORF">MHI_LOCUS908887</name>
</gene>
<organism evidence="3 4">
    <name type="scientific">Heterotrigona itama</name>
    <dbReference type="NCBI Taxonomy" id="395501"/>
    <lineage>
        <taxon>Eukaryota</taxon>
        <taxon>Metazoa</taxon>
        <taxon>Ecdysozoa</taxon>
        <taxon>Arthropoda</taxon>
        <taxon>Hexapoda</taxon>
        <taxon>Insecta</taxon>
        <taxon>Pterygota</taxon>
        <taxon>Neoptera</taxon>
        <taxon>Endopterygota</taxon>
        <taxon>Hymenoptera</taxon>
        <taxon>Apocrita</taxon>
        <taxon>Aculeata</taxon>
        <taxon>Apoidea</taxon>
        <taxon>Anthophila</taxon>
        <taxon>Apidae</taxon>
        <taxon>Heterotrigona</taxon>
    </lineage>
</organism>
<sequence length="310" mass="35745">IMTSVKVHGGIDILRLPVNQEEHVFHPWHIKYTQSHILHSKCSKSENGCGNKDVHACQFCIFSHTLELPHMPDMVFPNNILTLKHQDGAFIQFNALDALKTVSNGKINVQLACAEAWKESRSESSEYLEEKVKPFDWTFTTTYTGTISNFEIQETNERIDVDKLKRREKILFYHDLTLFEDELHDNGIAVCSVKIRVMPSSFFILLRYFLRIDGVMLRINDTRLYHEFGQDYILREYTSREAKVEEIRAPPSLFVEPSEIASYLPLTRCHNHKLIMMSNKTESITNDELTNEIVTDNEAASANISETNSS</sequence>
<protein>
    <recommendedName>
        <fullName evidence="2">TIP41-like protein</fullName>
    </recommendedName>
</protein>
<name>A0A6V7HHK0_9HYME</name>
<dbReference type="EMBL" id="CAJDYZ010011923">
    <property type="protein sequence ID" value="CAD1480276.1"/>
    <property type="molecule type" value="Genomic_DNA"/>
</dbReference>
<dbReference type="Proteomes" id="UP000752696">
    <property type="component" value="Unassembled WGS sequence"/>
</dbReference>
<dbReference type="AlphaFoldDB" id="A0A6V7HHK0"/>
<dbReference type="PANTHER" id="PTHR21021:SF16">
    <property type="entry name" value="TIP41-LIKE PROTEIN"/>
    <property type="match status" value="1"/>
</dbReference>
<evidence type="ECO:0000256" key="1">
    <source>
        <dbReference type="ARBA" id="ARBA00006658"/>
    </source>
</evidence>